<evidence type="ECO:0000313" key="3">
    <source>
        <dbReference type="Proteomes" id="UP001497512"/>
    </source>
</evidence>
<proteinExistence type="predicted"/>
<reference evidence="2" key="1">
    <citation type="submission" date="2024-02" db="EMBL/GenBank/DDBJ databases">
        <authorList>
            <consortium name="ELIXIR-Norway"/>
            <consortium name="Elixir Norway"/>
        </authorList>
    </citation>
    <scope>NUCLEOTIDE SEQUENCE</scope>
</reference>
<feature type="region of interest" description="Disordered" evidence="1">
    <location>
        <begin position="85"/>
        <end position="110"/>
    </location>
</feature>
<dbReference type="Proteomes" id="UP001497512">
    <property type="component" value="Chromosome 2"/>
</dbReference>
<dbReference type="EMBL" id="OZ019894">
    <property type="protein sequence ID" value="CAK9215305.1"/>
    <property type="molecule type" value="Genomic_DNA"/>
</dbReference>
<evidence type="ECO:0000256" key="1">
    <source>
        <dbReference type="SAM" id="MobiDB-lite"/>
    </source>
</evidence>
<evidence type="ECO:0000313" key="2">
    <source>
        <dbReference type="EMBL" id="CAK9215305.1"/>
    </source>
</evidence>
<gene>
    <name evidence="2" type="ORF">CSSPTR1EN2_LOCUS12665</name>
</gene>
<name>A0ABP0U850_9BRYO</name>
<organism evidence="2 3">
    <name type="scientific">Sphagnum troendelagicum</name>
    <dbReference type="NCBI Taxonomy" id="128251"/>
    <lineage>
        <taxon>Eukaryota</taxon>
        <taxon>Viridiplantae</taxon>
        <taxon>Streptophyta</taxon>
        <taxon>Embryophyta</taxon>
        <taxon>Bryophyta</taxon>
        <taxon>Sphagnophytina</taxon>
        <taxon>Sphagnopsida</taxon>
        <taxon>Sphagnales</taxon>
        <taxon>Sphagnaceae</taxon>
        <taxon>Sphagnum</taxon>
    </lineage>
</organism>
<keyword evidence="3" id="KW-1185">Reference proteome</keyword>
<accession>A0ABP0U850</accession>
<sequence>MVAAFLNHLKETAINNIINEKEESGEDFKSPDEYVRLRPQTIDEAIERAIRHKIEEAKKVFQDDYKSRENCIISKLVELEQKSGIMPSPTTSSVPGSIPVATVPASSKKK</sequence>
<protein>
    <submittedName>
        <fullName evidence="2">Uncharacterized protein</fullName>
    </submittedName>
</protein>